<reference evidence="3" key="1">
    <citation type="submission" date="2021-01" db="EMBL/GenBank/DDBJ databases">
        <title>GES Beta-lactamases isolated from hospital effluents in Brazil.</title>
        <authorList>
            <person name="Conte D."/>
            <person name="Mesa D."/>
            <person name="Palmeiro J.K."/>
            <person name="Dalla-Costa L.M."/>
        </authorList>
    </citation>
    <scope>NUCLEOTIDE SEQUENCE [LARGE SCALE GENOMIC DNA]</scope>
    <source>
        <strain evidence="3">Aero21</strain>
        <plasmid evidence="3">p1</plasmid>
    </source>
</reference>
<sequence length="444" mass="48197">MKRSIRALLLIISCVASSSAFAENPMKTVFGDMMSNSTSATTFNTAKRFGATGGGFSARIPRVTPNIISVVPPKLNAGCGGIDFFTGSFSIINKDQMVQVMRGIANGAATYAFSVGMQAVCATCMSTLESLSDTLNELNAKSRDACTATNDMLSNSKLGKETMNQVRENSLIKPQAIFGGFFSDQGEADTFTGNKTNAVVTANPQVAKDMEYNLVWDQLNEQTVQNWAIEGVSYNWRELIQSLLGTMIVSVKADSSGEKVIKATPKTATMTARDLLLSADQVTVLKCDEAVKCMNPGPVTVADWKGLAQTISERLILLHPALHTRQSLTPSDQKFLSILTVEFLTYLEKTPPGLATHNIELFSKVIANEVISSSIKSFIVRLKHWMGTNALDKQVAYIDQLNKAMDDLGQQMEAMTGETALAQQRLANNLATMRFLVEIQGQGK</sequence>
<feature type="signal peptide" evidence="1">
    <location>
        <begin position="1"/>
        <end position="22"/>
    </location>
</feature>
<evidence type="ECO:0000313" key="3">
    <source>
        <dbReference type="EMBL" id="QQX12656.1"/>
    </source>
</evidence>
<keyword evidence="3" id="KW-0614">Plasmid</keyword>
<keyword evidence="1" id="KW-0732">Signal</keyword>
<dbReference type="EMBL" id="CP068231">
    <property type="protein sequence ID" value="QQX12656.1"/>
    <property type="molecule type" value="Genomic_DNA"/>
</dbReference>
<dbReference type="Proteomes" id="UP001277183">
    <property type="component" value="Unassembled WGS sequence"/>
</dbReference>
<evidence type="ECO:0000313" key="2">
    <source>
        <dbReference type="EMBL" id="MDX7719919.1"/>
    </source>
</evidence>
<gene>
    <name evidence="3" type="ORF">JC965_26390</name>
    <name evidence="2" type="ORF">SJS77_05435</name>
</gene>
<dbReference type="EMBL" id="JAWZVU010000031">
    <property type="protein sequence ID" value="MDX7719919.1"/>
    <property type="molecule type" value="Genomic_DNA"/>
</dbReference>
<feature type="chain" id="PRO_5044661400" evidence="1">
    <location>
        <begin position="23"/>
        <end position="444"/>
    </location>
</feature>
<reference evidence="2" key="2">
    <citation type="submission" date="2023-11" db="EMBL/GenBank/DDBJ databases">
        <title>WGS of Aeromonas in Northern Israel.</title>
        <authorList>
            <person name="Hershko Y."/>
        </authorList>
    </citation>
    <scope>NUCLEOTIDE SEQUENCE</scope>
    <source>
        <strain evidence="2">77416</strain>
    </source>
</reference>
<evidence type="ECO:0000256" key="1">
    <source>
        <dbReference type="SAM" id="SignalP"/>
    </source>
</evidence>
<geneLocation type="plasmid" evidence="3">
    <name>p1</name>
</geneLocation>
<dbReference type="Pfam" id="PF06122">
    <property type="entry name" value="TraH"/>
    <property type="match status" value="1"/>
</dbReference>
<dbReference type="AlphaFoldDB" id="A0A7U0LDU4"/>
<dbReference type="RefSeq" id="WP_202154960.1">
    <property type="nucleotide sequence ID" value="NZ_JAWZVU010000031.1"/>
</dbReference>
<protein>
    <submittedName>
        <fullName evidence="3">Conjugal transfer protein TraH</fullName>
    </submittedName>
</protein>
<name>A0A7U0LDU4_AERCA</name>
<dbReference type="InterPro" id="IPR010927">
    <property type="entry name" value="T4SS_TraH"/>
</dbReference>
<organism evidence="3">
    <name type="scientific">Aeromonas caviae</name>
    <name type="common">Aeromonas punctata</name>
    <dbReference type="NCBI Taxonomy" id="648"/>
    <lineage>
        <taxon>Bacteria</taxon>
        <taxon>Pseudomonadati</taxon>
        <taxon>Pseudomonadota</taxon>
        <taxon>Gammaproteobacteria</taxon>
        <taxon>Aeromonadales</taxon>
        <taxon>Aeromonadaceae</taxon>
        <taxon>Aeromonas</taxon>
    </lineage>
</organism>
<proteinExistence type="predicted"/>
<accession>A0A7U0LDU4</accession>